<dbReference type="Pfam" id="PF02630">
    <property type="entry name" value="SCO1-SenC"/>
    <property type="match status" value="1"/>
</dbReference>
<keyword evidence="3" id="KW-1185">Reference proteome</keyword>
<dbReference type="PANTHER" id="PTHR12151:SF1">
    <property type="entry name" value="PROTEIN SCO1 HOMOLOG 2, MITOCHONDRIAL"/>
    <property type="match status" value="1"/>
</dbReference>
<organism evidence="2 3">
    <name type="scientific">Cuscuta campestris</name>
    <dbReference type="NCBI Taxonomy" id="132261"/>
    <lineage>
        <taxon>Eukaryota</taxon>
        <taxon>Viridiplantae</taxon>
        <taxon>Streptophyta</taxon>
        <taxon>Embryophyta</taxon>
        <taxon>Tracheophyta</taxon>
        <taxon>Spermatophyta</taxon>
        <taxon>Magnoliopsida</taxon>
        <taxon>eudicotyledons</taxon>
        <taxon>Gunneridae</taxon>
        <taxon>Pentapetalae</taxon>
        <taxon>asterids</taxon>
        <taxon>lamiids</taxon>
        <taxon>Solanales</taxon>
        <taxon>Convolvulaceae</taxon>
        <taxon>Cuscuteae</taxon>
        <taxon>Cuscuta</taxon>
        <taxon>Cuscuta subgen. Grammica</taxon>
        <taxon>Cuscuta sect. Cleistogrammica</taxon>
    </lineage>
</organism>
<comment type="similarity">
    <text evidence="1">Belongs to the SCO1/2 family.</text>
</comment>
<dbReference type="InterPro" id="IPR036249">
    <property type="entry name" value="Thioredoxin-like_sf"/>
</dbReference>
<dbReference type="EMBL" id="OOIL02000215">
    <property type="protein sequence ID" value="VFQ61962.1"/>
    <property type="molecule type" value="Genomic_DNA"/>
</dbReference>
<proteinExistence type="inferred from homology"/>
<dbReference type="GO" id="GO:0033617">
    <property type="term" value="P:mitochondrial respiratory chain complex IV assembly"/>
    <property type="evidence" value="ECO:0007669"/>
    <property type="project" value="TreeGrafter"/>
</dbReference>
<gene>
    <name evidence="2" type="ORF">CCAM_LOCUS3738</name>
</gene>
<dbReference type="SUPFAM" id="SSF52833">
    <property type="entry name" value="Thioredoxin-like"/>
    <property type="match status" value="1"/>
</dbReference>
<dbReference type="PANTHER" id="PTHR12151">
    <property type="entry name" value="ELECTRON TRANSPORT PROTIN SCO1/SENC FAMILY MEMBER"/>
    <property type="match status" value="1"/>
</dbReference>
<dbReference type="CDD" id="cd02968">
    <property type="entry name" value="SCO"/>
    <property type="match status" value="1"/>
</dbReference>
<sequence length="119" mass="13576">MSKTIDILGSKHGRKIIPVFVTLDPQRDTPSHLCAYIREIDPRIVGLTGPVQSVRQMAQEYRVFFRKVDEEGGDYLVESSHNMYLMNPKMEVVRCFGVEYNAEDLAEAIDTEGKKVRIS</sequence>
<protein>
    <submittedName>
        <fullName evidence="2">Uncharacterized protein</fullName>
    </submittedName>
</protein>
<dbReference type="Proteomes" id="UP000595140">
    <property type="component" value="Unassembled WGS sequence"/>
</dbReference>
<reference evidence="2 3" key="1">
    <citation type="submission" date="2018-04" db="EMBL/GenBank/DDBJ databases">
        <authorList>
            <person name="Vogel A."/>
        </authorList>
    </citation>
    <scope>NUCLEOTIDE SEQUENCE [LARGE SCALE GENOMIC DNA]</scope>
</reference>
<evidence type="ECO:0000313" key="3">
    <source>
        <dbReference type="Proteomes" id="UP000595140"/>
    </source>
</evidence>
<dbReference type="Gene3D" id="3.40.30.10">
    <property type="entry name" value="Glutaredoxin"/>
    <property type="match status" value="1"/>
</dbReference>
<dbReference type="AlphaFoldDB" id="A0A484KIT8"/>
<dbReference type="OrthoDB" id="270009at2759"/>
<dbReference type="GO" id="GO:0005739">
    <property type="term" value="C:mitochondrion"/>
    <property type="evidence" value="ECO:0007669"/>
    <property type="project" value="GOC"/>
</dbReference>
<accession>A0A484KIT8</accession>
<evidence type="ECO:0000256" key="1">
    <source>
        <dbReference type="ARBA" id="ARBA00010996"/>
    </source>
</evidence>
<dbReference type="InterPro" id="IPR003782">
    <property type="entry name" value="SCO1/SenC"/>
</dbReference>
<evidence type="ECO:0000313" key="2">
    <source>
        <dbReference type="EMBL" id="VFQ61962.1"/>
    </source>
</evidence>
<name>A0A484KIT8_9ASTE</name>